<dbReference type="InterPro" id="IPR051834">
    <property type="entry name" value="RING_finger_E3_ligase"/>
</dbReference>
<dbReference type="InterPro" id="IPR001841">
    <property type="entry name" value="Znf_RING"/>
</dbReference>
<accession>A0A814EMU0</accession>
<evidence type="ECO:0000256" key="2">
    <source>
        <dbReference type="ARBA" id="ARBA00022771"/>
    </source>
</evidence>
<keyword evidence="3" id="KW-0862">Zinc</keyword>
<evidence type="ECO:0000313" key="7">
    <source>
        <dbReference type="EMBL" id="CAF3863667.1"/>
    </source>
</evidence>
<dbReference type="SMART" id="SM00184">
    <property type="entry name" value="RING"/>
    <property type="match status" value="1"/>
</dbReference>
<evidence type="ECO:0000259" key="5">
    <source>
        <dbReference type="PROSITE" id="PS50089"/>
    </source>
</evidence>
<dbReference type="Proteomes" id="UP000663891">
    <property type="component" value="Unassembled WGS sequence"/>
</dbReference>
<dbReference type="EMBL" id="CAJNON010000102">
    <property type="protein sequence ID" value="CAF0968321.1"/>
    <property type="molecule type" value="Genomic_DNA"/>
</dbReference>
<comment type="caution">
    <text evidence="6">The sequence shown here is derived from an EMBL/GenBank/DDBJ whole genome shotgun (WGS) entry which is preliminary data.</text>
</comment>
<sequence length="341" mass="40426">MRTIIDANISPICSSSQTEFMSTTTTTKHHTPYHSRLNISDENNLFEQVDEIDYLTEYICPSDSDDDSSYFRNYDDDDKNNNDLYVKTHLNKQQLNYIDHVQEKNYQRSKRSNKKINAQRQIKTKHAKSIKIKSHNKHLYIHHRLAKKVRLDEPSYNYMPSSQPVPSYTLTELRSIVNQYRHPYNSSYIYYSTPTRKARHPKITNDMYIDESQTNLAALEFREYALHEYNIPDEPSYDDAMVNFLLEMQNRDLSPEDYEMLLRLDERVQRKTVNKNILDTLPTIKVTETHLDDQCTICMEKYNLDQELKLLPCTHIFHSNCIETYLQEFSIQCPLDNLPLV</sequence>
<dbReference type="GO" id="GO:0061630">
    <property type="term" value="F:ubiquitin protein ligase activity"/>
    <property type="evidence" value="ECO:0007669"/>
    <property type="project" value="TreeGrafter"/>
</dbReference>
<evidence type="ECO:0000256" key="4">
    <source>
        <dbReference type="PROSITE-ProRule" id="PRU00175"/>
    </source>
</evidence>
<dbReference type="PANTHER" id="PTHR45931">
    <property type="entry name" value="SI:CH211-59O9.10"/>
    <property type="match status" value="1"/>
</dbReference>
<dbReference type="EMBL" id="CAJOAY010001599">
    <property type="protein sequence ID" value="CAF3863667.1"/>
    <property type="molecule type" value="Genomic_DNA"/>
</dbReference>
<evidence type="ECO:0000313" key="6">
    <source>
        <dbReference type="EMBL" id="CAF0968321.1"/>
    </source>
</evidence>
<dbReference type="SUPFAM" id="SSF57850">
    <property type="entry name" value="RING/U-box"/>
    <property type="match status" value="1"/>
</dbReference>
<evidence type="ECO:0000256" key="3">
    <source>
        <dbReference type="ARBA" id="ARBA00022833"/>
    </source>
</evidence>
<dbReference type="InterPro" id="IPR013083">
    <property type="entry name" value="Znf_RING/FYVE/PHD"/>
</dbReference>
<name>A0A814EMU0_9BILA</name>
<reference evidence="6" key="1">
    <citation type="submission" date="2021-02" db="EMBL/GenBank/DDBJ databases">
        <authorList>
            <person name="Nowell W R."/>
        </authorList>
    </citation>
    <scope>NUCLEOTIDE SEQUENCE</scope>
</reference>
<proteinExistence type="predicted"/>
<gene>
    <name evidence="7" type="ORF">OKA104_LOCUS22183</name>
    <name evidence="6" type="ORF">VCS650_LOCUS12994</name>
</gene>
<dbReference type="PANTHER" id="PTHR45931:SF3">
    <property type="entry name" value="RING ZINC FINGER-CONTAINING PROTEIN"/>
    <property type="match status" value="1"/>
</dbReference>
<dbReference type="GO" id="GO:0006511">
    <property type="term" value="P:ubiquitin-dependent protein catabolic process"/>
    <property type="evidence" value="ECO:0007669"/>
    <property type="project" value="TreeGrafter"/>
</dbReference>
<evidence type="ECO:0000313" key="8">
    <source>
        <dbReference type="Proteomes" id="UP000663891"/>
    </source>
</evidence>
<dbReference type="GO" id="GO:0008270">
    <property type="term" value="F:zinc ion binding"/>
    <property type="evidence" value="ECO:0007669"/>
    <property type="project" value="UniProtKB-KW"/>
</dbReference>
<dbReference type="GO" id="GO:0005634">
    <property type="term" value="C:nucleus"/>
    <property type="evidence" value="ECO:0007669"/>
    <property type="project" value="TreeGrafter"/>
</dbReference>
<keyword evidence="2 4" id="KW-0863">Zinc-finger</keyword>
<dbReference type="Gene3D" id="3.30.40.10">
    <property type="entry name" value="Zinc/RING finger domain, C3HC4 (zinc finger)"/>
    <property type="match status" value="1"/>
</dbReference>
<keyword evidence="1" id="KW-0479">Metal-binding</keyword>
<evidence type="ECO:0000256" key="1">
    <source>
        <dbReference type="ARBA" id="ARBA00022723"/>
    </source>
</evidence>
<organism evidence="6 8">
    <name type="scientific">Adineta steineri</name>
    <dbReference type="NCBI Taxonomy" id="433720"/>
    <lineage>
        <taxon>Eukaryota</taxon>
        <taxon>Metazoa</taxon>
        <taxon>Spiralia</taxon>
        <taxon>Gnathifera</taxon>
        <taxon>Rotifera</taxon>
        <taxon>Eurotatoria</taxon>
        <taxon>Bdelloidea</taxon>
        <taxon>Adinetida</taxon>
        <taxon>Adinetidae</taxon>
        <taxon>Adineta</taxon>
    </lineage>
</organism>
<dbReference type="AlphaFoldDB" id="A0A814EMU0"/>
<feature type="domain" description="RING-type" evidence="5">
    <location>
        <begin position="295"/>
        <end position="337"/>
    </location>
</feature>
<dbReference type="Pfam" id="PF13639">
    <property type="entry name" value="zf-RING_2"/>
    <property type="match status" value="1"/>
</dbReference>
<dbReference type="Proteomes" id="UP000663881">
    <property type="component" value="Unassembled WGS sequence"/>
</dbReference>
<protein>
    <recommendedName>
        <fullName evidence="5">RING-type domain-containing protein</fullName>
    </recommendedName>
</protein>
<dbReference type="OrthoDB" id="8062037at2759"/>
<dbReference type="PROSITE" id="PS50089">
    <property type="entry name" value="ZF_RING_2"/>
    <property type="match status" value="1"/>
</dbReference>